<gene>
    <name evidence="2" type="ORF">UFOPK2214_01497</name>
</gene>
<protein>
    <submittedName>
        <fullName evidence="2">Unannotated protein</fullName>
    </submittedName>
</protein>
<proteinExistence type="predicted"/>
<name>A0A6J6LU14_9ZZZZ</name>
<accession>A0A6J6LU14</accession>
<sequence length="216" mass="22321">MSTRTGSVSVAGKMSTMAPRRANSPRCSTIVSRRYPNCTNCSQSASMSTVVPTEMRIGSVVVVPGASFCRSARVPATITVGHSSALRKRHMVRMRAPIVCTAGLTRSNGNVSHAGKRSTDDSPRNAARSSATSCAMVPVGVATMMGRRPLARVIPASTAARAASGTAITALREPATASMPGSCEMTAASDSKGAMCSASVLTVRCTLASRRRGLLS</sequence>
<evidence type="ECO:0000313" key="2">
    <source>
        <dbReference type="EMBL" id="CAB4665327.1"/>
    </source>
</evidence>
<organism evidence="2">
    <name type="scientific">freshwater metagenome</name>
    <dbReference type="NCBI Taxonomy" id="449393"/>
    <lineage>
        <taxon>unclassified sequences</taxon>
        <taxon>metagenomes</taxon>
        <taxon>ecological metagenomes</taxon>
    </lineage>
</organism>
<dbReference type="EMBL" id="CAEZWJ010000085">
    <property type="protein sequence ID" value="CAB4665327.1"/>
    <property type="molecule type" value="Genomic_DNA"/>
</dbReference>
<feature type="region of interest" description="Disordered" evidence="1">
    <location>
        <begin position="1"/>
        <end position="27"/>
    </location>
</feature>
<dbReference type="AlphaFoldDB" id="A0A6J6LU14"/>
<evidence type="ECO:0000256" key="1">
    <source>
        <dbReference type="SAM" id="MobiDB-lite"/>
    </source>
</evidence>
<reference evidence="2" key="1">
    <citation type="submission" date="2020-05" db="EMBL/GenBank/DDBJ databases">
        <authorList>
            <person name="Chiriac C."/>
            <person name="Salcher M."/>
            <person name="Ghai R."/>
            <person name="Kavagutti S V."/>
        </authorList>
    </citation>
    <scope>NUCLEOTIDE SEQUENCE</scope>
</reference>
<feature type="region of interest" description="Disordered" evidence="1">
    <location>
        <begin position="107"/>
        <end position="131"/>
    </location>
</feature>